<evidence type="ECO:0000313" key="2">
    <source>
        <dbReference type="Proteomes" id="UP001320148"/>
    </source>
</evidence>
<accession>A0ABM7PBJ3</accession>
<reference evidence="1 2" key="1">
    <citation type="submission" date="2021-02" db="EMBL/GenBank/DDBJ databases">
        <title>Complete genome of Desulfoluna sp. strain ASN36.</title>
        <authorList>
            <person name="Takahashi A."/>
            <person name="Kojima H."/>
            <person name="Fukui M."/>
        </authorList>
    </citation>
    <scope>NUCLEOTIDE SEQUENCE [LARGE SCALE GENOMIC DNA]</scope>
    <source>
        <strain evidence="1 2">ASN36</strain>
    </source>
</reference>
<gene>
    <name evidence="1" type="ORF">DSLASN_01010</name>
</gene>
<evidence type="ECO:0000313" key="1">
    <source>
        <dbReference type="EMBL" id="BCS94469.1"/>
    </source>
</evidence>
<keyword evidence="2" id="KW-1185">Reference proteome</keyword>
<organism evidence="1 2">
    <name type="scientific">Desulfoluna limicola</name>
    <dbReference type="NCBI Taxonomy" id="2810562"/>
    <lineage>
        <taxon>Bacteria</taxon>
        <taxon>Pseudomonadati</taxon>
        <taxon>Thermodesulfobacteriota</taxon>
        <taxon>Desulfobacteria</taxon>
        <taxon>Desulfobacterales</taxon>
        <taxon>Desulfolunaceae</taxon>
        <taxon>Desulfoluna</taxon>
    </lineage>
</organism>
<dbReference type="RefSeq" id="WP_236890785.1">
    <property type="nucleotide sequence ID" value="NZ_AP024488.1"/>
</dbReference>
<dbReference type="Proteomes" id="UP001320148">
    <property type="component" value="Chromosome"/>
</dbReference>
<sequence>MSRKKNLLPPAMQIAVLLFLVGLLAEGFAYTWVRSRCHLATRAIASEKILDQKLIKTRKRLNVELAHLKSPRNIAEKASKLGLRRPSPEQILRVKAKP</sequence>
<protein>
    <recommendedName>
        <fullName evidence="3">Cell division protein FtsL</fullName>
    </recommendedName>
</protein>
<proteinExistence type="predicted"/>
<evidence type="ECO:0008006" key="3">
    <source>
        <dbReference type="Google" id="ProtNLM"/>
    </source>
</evidence>
<name>A0ABM7PBJ3_9BACT</name>
<dbReference type="EMBL" id="AP024488">
    <property type="protein sequence ID" value="BCS94469.1"/>
    <property type="molecule type" value="Genomic_DNA"/>
</dbReference>